<dbReference type="InterPro" id="IPR000182">
    <property type="entry name" value="GNAT_dom"/>
</dbReference>
<dbReference type="OrthoDB" id="2115692at2759"/>
<feature type="domain" description="N-acetyltransferase" evidence="1">
    <location>
        <begin position="125"/>
        <end position="198"/>
    </location>
</feature>
<evidence type="ECO:0000313" key="3">
    <source>
        <dbReference type="Proteomes" id="UP001146351"/>
    </source>
</evidence>
<dbReference type="InterPro" id="IPR016181">
    <property type="entry name" value="Acyl_CoA_acyltransferase"/>
</dbReference>
<proteinExistence type="predicted"/>
<reference evidence="2" key="2">
    <citation type="journal article" date="2023" name="IMA Fungus">
        <title>Comparative genomic study of the Penicillium genus elucidates a diverse pangenome and 15 lateral gene transfer events.</title>
        <authorList>
            <person name="Petersen C."/>
            <person name="Sorensen T."/>
            <person name="Nielsen M.R."/>
            <person name="Sondergaard T.E."/>
            <person name="Sorensen J.L."/>
            <person name="Fitzpatrick D.A."/>
            <person name="Frisvad J.C."/>
            <person name="Nielsen K.L."/>
        </authorList>
    </citation>
    <scope>NUCLEOTIDE SEQUENCE</scope>
    <source>
        <strain evidence="2">IBT 21917</strain>
    </source>
</reference>
<accession>A0A9W9HMM2</accession>
<keyword evidence="3" id="KW-1185">Reference proteome</keyword>
<protein>
    <recommendedName>
        <fullName evidence="1">N-acetyltransferase domain-containing protein</fullName>
    </recommendedName>
</protein>
<dbReference type="PANTHER" id="PTHR42791">
    <property type="entry name" value="GNAT FAMILY ACETYLTRANSFERASE"/>
    <property type="match status" value="1"/>
</dbReference>
<sequence length="198" mass="22630">MALELHPVTPNDIPTITTLWYTIFQDPSMQHLFPNTPAMHEWWTNANATDLREKPYQKYIKVIDPSAHEPTNPSKPRIVAYAKWDLSMPDERGPRFPAWHSEQPSADNDAFFGRLERARRRVMGDRRHYYLDMLGTHPDYRRRGAGAMLVQWGCDRADADGVGAYVDASVDGKGLYEKFGFVDYSGPEEGEVAAMARK</sequence>
<dbReference type="PANTHER" id="PTHR42791:SF17">
    <property type="entry name" value="ACETYLTRANSFERASE, GNAT FAMILY FAMILY (AFU_ORTHOLOGUE AFUA_8G05690)"/>
    <property type="match status" value="1"/>
</dbReference>
<reference evidence="2" key="1">
    <citation type="submission" date="2022-11" db="EMBL/GenBank/DDBJ databases">
        <authorList>
            <person name="Petersen C."/>
        </authorList>
    </citation>
    <scope>NUCLEOTIDE SEQUENCE</scope>
    <source>
        <strain evidence="2">IBT 21917</strain>
    </source>
</reference>
<name>A0A9W9HMM2_9EURO</name>
<dbReference type="Pfam" id="PF00583">
    <property type="entry name" value="Acetyltransf_1"/>
    <property type="match status" value="1"/>
</dbReference>
<evidence type="ECO:0000259" key="1">
    <source>
        <dbReference type="PROSITE" id="PS51186"/>
    </source>
</evidence>
<dbReference type="CDD" id="cd04301">
    <property type="entry name" value="NAT_SF"/>
    <property type="match status" value="1"/>
</dbReference>
<evidence type="ECO:0000313" key="2">
    <source>
        <dbReference type="EMBL" id="KAJ5151714.1"/>
    </source>
</evidence>
<gene>
    <name evidence="2" type="ORF">N7492_010009</name>
</gene>
<dbReference type="PROSITE" id="PS51186">
    <property type="entry name" value="GNAT"/>
    <property type="match status" value="1"/>
</dbReference>
<dbReference type="AlphaFoldDB" id="A0A9W9HMM2"/>
<dbReference type="InterPro" id="IPR052523">
    <property type="entry name" value="Trichothecene_AcTrans"/>
</dbReference>
<organism evidence="2 3">
    <name type="scientific">Penicillium capsulatum</name>
    <dbReference type="NCBI Taxonomy" id="69766"/>
    <lineage>
        <taxon>Eukaryota</taxon>
        <taxon>Fungi</taxon>
        <taxon>Dikarya</taxon>
        <taxon>Ascomycota</taxon>
        <taxon>Pezizomycotina</taxon>
        <taxon>Eurotiomycetes</taxon>
        <taxon>Eurotiomycetidae</taxon>
        <taxon>Eurotiales</taxon>
        <taxon>Aspergillaceae</taxon>
        <taxon>Penicillium</taxon>
    </lineage>
</organism>
<dbReference type="Proteomes" id="UP001146351">
    <property type="component" value="Unassembled WGS sequence"/>
</dbReference>
<dbReference type="EMBL" id="JAPQKO010000008">
    <property type="protein sequence ID" value="KAJ5151714.1"/>
    <property type="molecule type" value="Genomic_DNA"/>
</dbReference>
<dbReference type="Gene3D" id="3.40.630.30">
    <property type="match status" value="1"/>
</dbReference>
<dbReference type="SUPFAM" id="SSF55729">
    <property type="entry name" value="Acyl-CoA N-acyltransferases (Nat)"/>
    <property type="match status" value="1"/>
</dbReference>
<comment type="caution">
    <text evidence="2">The sequence shown here is derived from an EMBL/GenBank/DDBJ whole genome shotgun (WGS) entry which is preliminary data.</text>
</comment>
<dbReference type="GO" id="GO:0016747">
    <property type="term" value="F:acyltransferase activity, transferring groups other than amino-acyl groups"/>
    <property type="evidence" value="ECO:0007669"/>
    <property type="project" value="InterPro"/>
</dbReference>